<feature type="chain" id="PRO_5040890258" evidence="7">
    <location>
        <begin position="23"/>
        <end position="348"/>
    </location>
</feature>
<comment type="caution">
    <text evidence="9">The sequence shown here is derived from an EMBL/GenBank/DDBJ whole genome shotgun (WGS) entry which is preliminary data.</text>
</comment>
<gene>
    <name evidence="9" type="ORF">IRJ41_005848</name>
</gene>
<feature type="region of interest" description="Disordered" evidence="5">
    <location>
        <begin position="323"/>
        <end position="348"/>
    </location>
</feature>
<dbReference type="EMBL" id="JAFHDT010000005">
    <property type="protein sequence ID" value="KAI7809347.1"/>
    <property type="molecule type" value="Genomic_DNA"/>
</dbReference>
<organism evidence="9 10">
    <name type="scientific">Triplophysa rosa</name>
    <name type="common">Cave loach</name>
    <dbReference type="NCBI Taxonomy" id="992332"/>
    <lineage>
        <taxon>Eukaryota</taxon>
        <taxon>Metazoa</taxon>
        <taxon>Chordata</taxon>
        <taxon>Craniata</taxon>
        <taxon>Vertebrata</taxon>
        <taxon>Euteleostomi</taxon>
        <taxon>Actinopterygii</taxon>
        <taxon>Neopterygii</taxon>
        <taxon>Teleostei</taxon>
        <taxon>Ostariophysi</taxon>
        <taxon>Cypriniformes</taxon>
        <taxon>Nemacheilidae</taxon>
        <taxon>Triplophysa</taxon>
    </lineage>
</organism>
<dbReference type="PANTHER" id="PTHR12080">
    <property type="entry name" value="SIGNALING LYMPHOCYTIC ACTIVATION MOLECULE"/>
    <property type="match status" value="1"/>
</dbReference>
<evidence type="ECO:0000256" key="6">
    <source>
        <dbReference type="SAM" id="Phobius"/>
    </source>
</evidence>
<evidence type="ECO:0000256" key="5">
    <source>
        <dbReference type="SAM" id="MobiDB-lite"/>
    </source>
</evidence>
<keyword evidence="6" id="KW-0812">Transmembrane</keyword>
<evidence type="ECO:0000256" key="7">
    <source>
        <dbReference type="SAM" id="SignalP"/>
    </source>
</evidence>
<evidence type="ECO:0000256" key="3">
    <source>
        <dbReference type="ARBA" id="ARBA00023136"/>
    </source>
</evidence>
<dbReference type="Proteomes" id="UP001059041">
    <property type="component" value="Linkage Group LG5"/>
</dbReference>
<reference evidence="9" key="1">
    <citation type="submission" date="2021-02" db="EMBL/GenBank/DDBJ databases">
        <title>Comparative genomics reveals that relaxation of natural selection precedes convergent phenotypic evolution of cavefish.</title>
        <authorList>
            <person name="Peng Z."/>
        </authorList>
    </citation>
    <scope>NUCLEOTIDE SEQUENCE</scope>
    <source>
        <tissue evidence="9">Muscle</tissue>
    </source>
</reference>
<protein>
    <submittedName>
        <fullName evidence="9">CD2 family receptor</fullName>
    </submittedName>
</protein>
<dbReference type="InterPro" id="IPR015631">
    <property type="entry name" value="CD2/SLAM_rcpt"/>
</dbReference>
<dbReference type="Gene3D" id="2.60.40.10">
    <property type="entry name" value="Immunoglobulins"/>
    <property type="match status" value="1"/>
</dbReference>
<evidence type="ECO:0000256" key="2">
    <source>
        <dbReference type="ARBA" id="ARBA00022729"/>
    </source>
</evidence>
<evidence type="ECO:0000313" key="10">
    <source>
        <dbReference type="Proteomes" id="UP001059041"/>
    </source>
</evidence>
<name>A0A9W7WVS6_TRIRA</name>
<dbReference type="InterPro" id="IPR036179">
    <property type="entry name" value="Ig-like_dom_sf"/>
</dbReference>
<keyword evidence="2 7" id="KW-0732">Signal</keyword>
<keyword evidence="3 6" id="KW-0472">Membrane</keyword>
<feature type="transmembrane region" description="Helical" evidence="6">
    <location>
        <begin position="225"/>
        <end position="248"/>
    </location>
</feature>
<dbReference type="InterPro" id="IPR013783">
    <property type="entry name" value="Ig-like_fold"/>
</dbReference>
<evidence type="ECO:0000313" key="9">
    <source>
        <dbReference type="EMBL" id="KAI7809347.1"/>
    </source>
</evidence>
<feature type="domain" description="Immunoglobulin V-set" evidence="8">
    <location>
        <begin position="23"/>
        <end position="111"/>
    </location>
</feature>
<dbReference type="SUPFAM" id="SSF48726">
    <property type="entry name" value="Immunoglobulin"/>
    <property type="match status" value="1"/>
</dbReference>
<dbReference type="PANTHER" id="PTHR12080:SF56">
    <property type="entry name" value="NATURAL KILLER CELL RECEPTOR 2B4"/>
    <property type="match status" value="1"/>
</dbReference>
<dbReference type="GO" id="GO:0016020">
    <property type="term" value="C:membrane"/>
    <property type="evidence" value="ECO:0007669"/>
    <property type="project" value="UniProtKB-SubCell"/>
</dbReference>
<keyword evidence="9" id="KW-0675">Receptor</keyword>
<evidence type="ECO:0000259" key="8">
    <source>
        <dbReference type="Pfam" id="PF07686"/>
    </source>
</evidence>
<dbReference type="Pfam" id="PF07686">
    <property type="entry name" value="V-set"/>
    <property type="match status" value="1"/>
</dbReference>
<keyword evidence="4" id="KW-0325">Glycoprotein</keyword>
<dbReference type="InterPro" id="IPR013106">
    <property type="entry name" value="Ig_V-set"/>
</dbReference>
<dbReference type="OrthoDB" id="8955135at2759"/>
<evidence type="ECO:0000256" key="4">
    <source>
        <dbReference type="ARBA" id="ARBA00023180"/>
    </source>
</evidence>
<sequence>MAVGHLFASLILLLISNTGSSAEDTVYVETGASVQLDIQRDKLPAEFDELFWEKDKSNTLVKYYNGFKQVKHFKFYEGRVYFNNKTFCVILKNMQKNDSGVYTAMITGDKNGDIAAHTVSVIDKVEAPLLTIIPYQLSSDSCTGNITCKGHNLTITSTYYNGSCSPGNGTSHEKYTIILICSGKNIICNNSNPVSWEKYETNITRLCEDRDDPKKHEAHTNHLNLVIGCVVGGVVIMAGFALVAHCCWKRYKGGQQDFNTVYEGVGDHPMETIKTESHTYDVPDRTPAQSQETKESSTIYHMVGQPPNQPVTAVTEHTIYSQVCKQPPAKRPDTTSSNNTRNPTEDCG</sequence>
<keyword evidence="10" id="KW-1185">Reference proteome</keyword>
<proteinExistence type="predicted"/>
<dbReference type="AlphaFoldDB" id="A0A9W7WVS6"/>
<accession>A0A9W7WVS6</accession>
<evidence type="ECO:0000256" key="1">
    <source>
        <dbReference type="ARBA" id="ARBA00004370"/>
    </source>
</evidence>
<feature type="compositionally biased region" description="Polar residues" evidence="5">
    <location>
        <begin position="287"/>
        <end position="296"/>
    </location>
</feature>
<feature type="signal peptide" evidence="7">
    <location>
        <begin position="1"/>
        <end position="22"/>
    </location>
</feature>
<comment type="subcellular location">
    <subcellularLocation>
        <location evidence="1">Membrane</location>
    </subcellularLocation>
</comment>
<keyword evidence="6" id="KW-1133">Transmembrane helix</keyword>
<feature type="region of interest" description="Disordered" evidence="5">
    <location>
        <begin position="276"/>
        <end position="296"/>
    </location>
</feature>